<evidence type="ECO:0000313" key="1">
    <source>
        <dbReference type="EMBL" id="KAI4371742.1"/>
    </source>
</evidence>
<protein>
    <submittedName>
        <fullName evidence="1">Uncharacterized protein</fullName>
    </submittedName>
</protein>
<dbReference type="EMBL" id="CM042883">
    <property type="protein sequence ID" value="KAI4371742.1"/>
    <property type="molecule type" value="Genomic_DNA"/>
</dbReference>
<dbReference type="Proteomes" id="UP001057402">
    <property type="component" value="Chromosome 4"/>
</dbReference>
<reference evidence="2" key="1">
    <citation type="journal article" date="2023" name="Front. Plant Sci.">
        <title>Chromosomal-level genome assembly of Melastoma candidum provides insights into trichome evolution.</title>
        <authorList>
            <person name="Zhong Y."/>
            <person name="Wu W."/>
            <person name="Sun C."/>
            <person name="Zou P."/>
            <person name="Liu Y."/>
            <person name="Dai S."/>
            <person name="Zhou R."/>
        </authorList>
    </citation>
    <scope>NUCLEOTIDE SEQUENCE [LARGE SCALE GENOMIC DNA]</scope>
</reference>
<comment type="caution">
    <text evidence="1">The sequence shown here is derived from an EMBL/GenBank/DDBJ whole genome shotgun (WGS) entry which is preliminary data.</text>
</comment>
<sequence length="589" mass="66152">MVLLPTILLSLFFSSLPDPVRSQELFPQPKCSSMDGTFPAGGPVASNLDTLVASINGTSLSVLEDGFFNVSKGQLGSDYAAVQGLCHPDLTFDDCRACLSTSGSQIRQYCSDATHAVLYNENCTIRYSNVSIYGTMAAAPVYCMPGVYNATNQTKQVPEVMRLLRSLRDKAASGGPLLKYSTDQGTVDSDTLYGMVQCTPDLSDQQCSDCLTQIFGLIPQCCEGKIGGRIFAPSCQFRFETNFRFYGLIPTYPPSPSKSKRKTTWIVISSSTASAILVIVIFLFLIWKKRKYWRRRPLISEETDEISSAESLQFDLSIIRAATNNFSDANKLGEGGFGSVFMGKLANGRGIAVKQLSTDSSQGEMEFKNEVKLLARLQHRNLVRLLGFCLGQAERLLIYELVRNSSLDKFIFDPLKRTYLDWDSRYKIIRGLVRGLIYLHEDSRLRIIHRDLKASNILLDEDMNPKISDFGMARLFSWDQTQADTRRIVGTYGYMAPEYAMHGHFSVKSDVFSFGVLVLETVSGRRSQDLQSGFEILLNHKWKNWREGSITNIIDPLMRMRSTEEVLSAVAAGIRREYRHRIKDIFKSR</sequence>
<evidence type="ECO:0000313" key="2">
    <source>
        <dbReference type="Proteomes" id="UP001057402"/>
    </source>
</evidence>
<name>A0ACB9QY57_9MYRT</name>
<keyword evidence="2" id="KW-1185">Reference proteome</keyword>
<gene>
    <name evidence="1" type="ORF">MLD38_010058</name>
</gene>
<accession>A0ACB9QY57</accession>
<organism evidence="1 2">
    <name type="scientific">Melastoma candidum</name>
    <dbReference type="NCBI Taxonomy" id="119954"/>
    <lineage>
        <taxon>Eukaryota</taxon>
        <taxon>Viridiplantae</taxon>
        <taxon>Streptophyta</taxon>
        <taxon>Embryophyta</taxon>
        <taxon>Tracheophyta</taxon>
        <taxon>Spermatophyta</taxon>
        <taxon>Magnoliopsida</taxon>
        <taxon>eudicotyledons</taxon>
        <taxon>Gunneridae</taxon>
        <taxon>Pentapetalae</taxon>
        <taxon>rosids</taxon>
        <taxon>malvids</taxon>
        <taxon>Myrtales</taxon>
        <taxon>Melastomataceae</taxon>
        <taxon>Melastomatoideae</taxon>
        <taxon>Melastomateae</taxon>
        <taxon>Melastoma</taxon>
    </lineage>
</organism>
<proteinExistence type="predicted"/>